<name>A0A7X1CNB2_9LIST</name>
<reference evidence="2 3" key="1">
    <citation type="submission" date="2020-03" db="EMBL/GenBank/DDBJ databases">
        <title>Soil Listeria distribution.</title>
        <authorList>
            <person name="Liao J."/>
            <person name="Wiedmann M."/>
        </authorList>
    </citation>
    <scope>NUCLEOTIDE SEQUENCE [LARGE SCALE GENOMIC DNA]</scope>
    <source>
        <strain evidence="2 3">FSL L7-0978</strain>
    </source>
</reference>
<sequence>MKNGQMFLGFILLGLMILSILLIPAALSIGSFYIIQYIPQVEWDYIGLKTVIVKGILFGVYMFSYFYIIGILFEHILSPLEDVSKWIIIMTEECICLLASILFAYVYVIMANGIEASHTGVILFGIYVFAWNHVYNIIVDWVLLKKEAKDGKK</sequence>
<gene>
    <name evidence="2" type="ORF">HCA52_16720</name>
</gene>
<protein>
    <submittedName>
        <fullName evidence="2">Uncharacterized protein</fullName>
    </submittedName>
</protein>
<dbReference type="EMBL" id="JAARVG010000030">
    <property type="protein sequence ID" value="MBC1795070.1"/>
    <property type="molecule type" value="Genomic_DNA"/>
</dbReference>
<feature type="transmembrane region" description="Helical" evidence="1">
    <location>
        <begin position="7"/>
        <end position="35"/>
    </location>
</feature>
<evidence type="ECO:0000313" key="3">
    <source>
        <dbReference type="Proteomes" id="UP000539064"/>
    </source>
</evidence>
<evidence type="ECO:0000313" key="2">
    <source>
        <dbReference type="EMBL" id="MBC1795070.1"/>
    </source>
</evidence>
<comment type="caution">
    <text evidence="2">The sequence shown here is derived from an EMBL/GenBank/DDBJ whole genome shotgun (WGS) entry which is preliminary data.</text>
</comment>
<feature type="transmembrane region" description="Helical" evidence="1">
    <location>
        <begin position="55"/>
        <end position="73"/>
    </location>
</feature>
<dbReference type="AlphaFoldDB" id="A0A7X1CNB2"/>
<evidence type="ECO:0000256" key="1">
    <source>
        <dbReference type="SAM" id="Phobius"/>
    </source>
</evidence>
<dbReference type="Proteomes" id="UP000539064">
    <property type="component" value="Unassembled WGS sequence"/>
</dbReference>
<feature type="transmembrane region" description="Helical" evidence="1">
    <location>
        <begin position="120"/>
        <end position="144"/>
    </location>
</feature>
<dbReference type="RefSeq" id="WP_185487602.1">
    <property type="nucleotide sequence ID" value="NZ_JAARVC010000002.1"/>
</dbReference>
<organism evidence="2 3">
    <name type="scientific">Listeria booriae</name>
    <dbReference type="NCBI Taxonomy" id="1552123"/>
    <lineage>
        <taxon>Bacteria</taxon>
        <taxon>Bacillati</taxon>
        <taxon>Bacillota</taxon>
        <taxon>Bacilli</taxon>
        <taxon>Bacillales</taxon>
        <taxon>Listeriaceae</taxon>
        <taxon>Listeria</taxon>
    </lineage>
</organism>
<keyword evidence="1" id="KW-1133">Transmembrane helix</keyword>
<accession>A0A7X1CNB2</accession>
<keyword evidence="1" id="KW-0472">Membrane</keyword>
<proteinExistence type="predicted"/>
<keyword evidence="1" id="KW-0812">Transmembrane</keyword>
<feature type="transmembrane region" description="Helical" evidence="1">
    <location>
        <begin position="94"/>
        <end position="114"/>
    </location>
</feature>